<dbReference type="InterPro" id="IPR010384">
    <property type="entry name" value="MtfA_fam"/>
</dbReference>
<dbReference type="RefSeq" id="WP_227388176.1">
    <property type="nucleotide sequence ID" value="NZ_JBHSCJ010000003.1"/>
</dbReference>
<dbReference type="Gene3D" id="1.10.472.150">
    <property type="entry name" value="Glucose-regulated metallo-peptidase M90, N-terminal domain"/>
    <property type="match status" value="1"/>
</dbReference>
<gene>
    <name evidence="1" type="ORF">GEV37_00310</name>
</gene>
<dbReference type="EMBL" id="WHVL01000001">
    <property type="protein sequence ID" value="MCB8887572.1"/>
    <property type="molecule type" value="Genomic_DNA"/>
</dbReference>
<protein>
    <submittedName>
        <fullName evidence="1">Zinc-dependent peptidase</fullName>
    </submittedName>
</protein>
<evidence type="ECO:0000313" key="1">
    <source>
        <dbReference type="EMBL" id="MCB8887572.1"/>
    </source>
</evidence>
<dbReference type="Proteomes" id="UP001319882">
    <property type="component" value="Unassembled WGS sequence"/>
</dbReference>
<name>A0ABS8DMQ0_9GAMM</name>
<organism evidence="1 2">
    <name type="scientific">Vreelandella malpeensis</name>
    <dbReference type="NCBI Taxonomy" id="1172368"/>
    <lineage>
        <taxon>Bacteria</taxon>
        <taxon>Pseudomonadati</taxon>
        <taxon>Pseudomonadota</taxon>
        <taxon>Gammaproteobacteria</taxon>
        <taxon>Oceanospirillales</taxon>
        <taxon>Halomonadaceae</taxon>
        <taxon>Vreelandella</taxon>
    </lineage>
</organism>
<sequence>MFKRWLTRTPSSPPFRAWQQACRRTPILAALTPVESERLGERAWHFLTSKRLTLHAELADVPFNEVDRLALAGQACLLTLGWREAEHREAFANVHEIVILPDSFTREFEEVDEFGVVHEVTDERAGETSYQGPVVIAYTDFMESGDFIGFNVLIHELAHKIDMGNSMDIDGFPPLPRTLSAKRWHAVFSEVWEDLQRCLEQGIAPPIDDYAASHPGECFAVCCEYFFTAPDQLDEAYPALYALLVGYFDQAPLVRLDPA</sequence>
<keyword evidence="2" id="KW-1185">Reference proteome</keyword>
<comment type="caution">
    <text evidence="1">The sequence shown here is derived from an EMBL/GenBank/DDBJ whole genome shotgun (WGS) entry which is preliminary data.</text>
</comment>
<dbReference type="PANTHER" id="PTHR30164">
    <property type="entry name" value="MTFA PEPTIDASE"/>
    <property type="match status" value="1"/>
</dbReference>
<reference evidence="1 2" key="1">
    <citation type="journal article" date="2021" name="Sci. Rep.">
        <title>Genome analysis of a halophilic bacterium Halomonas malpeensis YU-PRIM-29(T) reveals its exopolysaccharide and pigment producing capabilities.</title>
        <authorList>
            <person name="Athmika"/>
            <person name="Ghate S.D."/>
            <person name="Arun A.B."/>
            <person name="Rao S.S."/>
            <person name="Kumar S.T.A."/>
            <person name="Kandiyil M.K."/>
            <person name="Saptami K."/>
            <person name="Rekha P.D."/>
        </authorList>
    </citation>
    <scope>NUCLEOTIDE SEQUENCE [LARGE SCALE GENOMIC DNA]</scope>
    <source>
        <strain evidence="2">prim 29</strain>
    </source>
</reference>
<dbReference type="InterPro" id="IPR024079">
    <property type="entry name" value="MetalloPept_cat_dom_sf"/>
</dbReference>
<dbReference type="Pfam" id="PF06167">
    <property type="entry name" value="Peptidase_M90"/>
    <property type="match status" value="1"/>
</dbReference>
<dbReference type="CDD" id="cd20169">
    <property type="entry name" value="Peptidase_M90_mtfA"/>
    <property type="match status" value="1"/>
</dbReference>
<dbReference type="InterPro" id="IPR042252">
    <property type="entry name" value="MtfA_N"/>
</dbReference>
<dbReference type="Gene3D" id="3.40.390.10">
    <property type="entry name" value="Collagenase (Catalytic Domain)"/>
    <property type="match status" value="1"/>
</dbReference>
<accession>A0ABS8DMQ0</accession>
<evidence type="ECO:0000313" key="2">
    <source>
        <dbReference type="Proteomes" id="UP001319882"/>
    </source>
</evidence>
<dbReference type="SUPFAM" id="SSF55486">
    <property type="entry name" value="Metalloproteases ('zincins'), catalytic domain"/>
    <property type="match status" value="1"/>
</dbReference>
<proteinExistence type="predicted"/>
<dbReference type="PANTHER" id="PTHR30164:SF2">
    <property type="entry name" value="PROTEIN MTFA"/>
    <property type="match status" value="1"/>
</dbReference>